<name>A0A0G4IUN5_PLABS</name>
<dbReference type="Proteomes" id="UP000039324">
    <property type="component" value="Unassembled WGS sequence"/>
</dbReference>
<feature type="compositionally biased region" description="Basic and acidic residues" evidence="1">
    <location>
        <begin position="18"/>
        <end position="38"/>
    </location>
</feature>
<protein>
    <submittedName>
        <fullName evidence="2">Uncharacterized protein</fullName>
    </submittedName>
</protein>
<gene>
    <name evidence="2" type="ORF">PBRA_006920</name>
</gene>
<feature type="region of interest" description="Disordered" evidence="1">
    <location>
        <begin position="1"/>
        <end position="56"/>
    </location>
</feature>
<accession>A0A0G4IUN5</accession>
<proteinExistence type="predicted"/>
<dbReference type="AlphaFoldDB" id="A0A0G4IUN5"/>
<keyword evidence="3" id="KW-1185">Reference proteome</keyword>
<organism evidence="2 3">
    <name type="scientific">Plasmodiophora brassicae</name>
    <name type="common">Clubroot disease agent</name>
    <dbReference type="NCBI Taxonomy" id="37360"/>
    <lineage>
        <taxon>Eukaryota</taxon>
        <taxon>Sar</taxon>
        <taxon>Rhizaria</taxon>
        <taxon>Endomyxa</taxon>
        <taxon>Phytomyxea</taxon>
        <taxon>Plasmodiophorida</taxon>
        <taxon>Plasmodiophoridae</taxon>
        <taxon>Plasmodiophora</taxon>
    </lineage>
</organism>
<evidence type="ECO:0000313" key="2">
    <source>
        <dbReference type="EMBL" id="CEO98806.1"/>
    </source>
</evidence>
<reference evidence="2 3" key="1">
    <citation type="submission" date="2015-02" db="EMBL/GenBank/DDBJ databases">
        <authorList>
            <person name="Chooi Y.-H."/>
        </authorList>
    </citation>
    <scope>NUCLEOTIDE SEQUENCE [LARGE SCALE GENOMIC DNA]</scope>
    <source>
        <strain evidence="2">E3</strain>
    </source>
</reference>
<evidence type="ECO:0000256" key="1">
    <source>
        <dbReference type="SAM" id="MobiDB-lite"/>
    </source>
</evidence>
<evidence type="ECO:0000313" key="3">
    <source>
        <dbReference type="Proteomes" id="UP000039324"/>
    </source>
</evidence>
<sequence length="86" mass="9440">MGDSRRGVDGVFAGGVLGDERDGGASEAIEKRDQDHDGGNGNVRSTSCTDSNDDRTRKDYLWHLPCRGKVRLWHGARLSGEIVRNQ</sequence>
<dbReference type="EMBL" id="CDSF01000087">
    <property type="protein sequence ID" value="CEO98806.1"/>
    <property type="molecule type" value="Genomic_DNA"/>
</dbReference>